<dbReference type="STRING" id="199890.A0A182PNS0"/>
<feature type="region of interest" description="Disordered" evidence="1">
    <location>
        <begin position="849"/>
        <end position="1019"/>
    </location>
</feature>
<dbReference type="InterPro" id="IPR036034">
    <property type="entry name" value="PDZ_sf"/>
</dbReference>
<evidence type="ECO:0000313" key="4">
    <source>
        <dbReference type="Proteomes" id="UP000075885"/>
    </source>
</evidence>
<name>A0A182PNS0_9DIPT</name>
<feature type="compositionally biased region" description="Low complexity" evidence="1">
    <location>
        <begin position="163"/>
        <end position="172"/>
    </location>
</feature>
<dbReference type="AlphaFoldDB" id="A0A182PNS0"/>
<proteinExistence type="predicted"/>
<feature type="compositionally biased region" description="Basic residues" evidence="1">
    <location>
        <begin position="954"/>
        <end position="963"/>
    </location>
</feature>
<feature type="domain" description="PDZ" evidence="2">
    <location>
        <begin position="87"/>
        <end position="144"/>
    </location>
</feature>
<reference evidence="3" key="2">
    <citation type="submission" date="2020-05" db="UniProtKB">
        <authorList>
            <consortium name="EnsemblMetazoa"/>
        </authorList>
    </citation>
    <scope>IDENTIFICATION</scope>
    <source>
        <strain evidence="3">Epiroticus2</strain>
    </source>
</reference>
<dbReference type="VEuPathDB" id="VectorBase:AEPI008599"/>
<dbReference type="SUPFAM" id="SSF50156">
    <property type="entry name" value="PDZ domain-like"/>
    <property type="match status" value="1"/>
</dbReference>
<dbReference type="EnsemblMetazoa" id="AEPI008599-RA">
    <property type="protein sequence ID" value="AEPI008599-PA"/>
    <property type="gene ID" value="AEPI008599"/>
</dbReference>
<dbReference type="PANTHER" id="PTHR23175:SF23">
    <property type="entry name" value="PDZ DOMAIN-CONTAINING PROTEIN"/>
    <property type="match status" value="1"/>
</dbReference>
<accession>A0A182PNS0</accession>
<dbReference type="Proteomes" id="UP000075885">
    <property type="component" value="Unassembled WGS sequence"/>
</dbReference>
<feature type="region of interest" description="Disordered" evidence="1">
    <location>
        <begin position="541"/>
        <end position="592"/>
    </location>
</feature>
<feature type="region of interest" description="Disordered" evidence="1">
    <location>
        <begin position="779"/>
        <end position="799"/>
    </location>
</feature>
<feature type="region of interest" description="Disordered" evidence="1">
    <location>
        <begin position="380"/>
        <end position="422"/>
    </location>
</feature>
<reference evidence="4" key="1">
    <citation type="submission" date="2013-03" db="EMBL/GenBank/DDBJ databases">
        <title>The Genome Sequence of Anopheles epiroticus epiroticus2.</title>
        <authorList>
            <consortium name="The Broad Institute Genomics Platform"/>
            <person name="Neafsey D.E."/>
            <person name="Howell P."/>
            <person name="Walker B."/>
            <person name="Young S.K."/>
            <person name="Zeng Q."/>
            <person name="Gargeya S."/>
            <person name="Fitzgerald M."/>
            <person name="Haas B."/>
            <person name="Abouelleil A."/>
            <person name="Allen A.W."/>
            <person name="Alvarado L."/>
            <person name="Arachchi H.M."/>
            <person name="Berlin A.M."/>
            <person name="Chapman S.B."/>
            <person name="Gainer-Dewar J."/>
            <person name="Goldberg J."/>
            <person name="Griggs A."/>
            <person name="Gujja S."/>
            <person name="Hansen M."/>
            <person name="Howarth C."/>
            <person name="Imamovic A."/>
            <person name="Ireland A."/>
            <person name="Larimer J."/>
            <person name="McCowan C."/>
            <person name="Murphy C."/>
            <person name="Pearson M."/>
            <person name="Poon T.W."/>
            <person name="Priest M."/>
            <person name="Roberts A."/>
            <person name="Saif S."/>
            <person name="Shea T."/>
            <person name="Sisk P."/>
            <person name="Sykes S."/>
            <person name="Wortman J."/>
            <person name="Nusbaum C."/>
            <person name="Birren B."/>
        </authorList>
    </citation>
    <scope>NUCLEOTIDE SEQUENCE [LARGE SCALE GENOMIC DNA]</scope>
    <source>
        <strain evidence="4">Epiroticus2</strain>
    </source>
</reference>
<dbReference type="InterPro" id="IPR001478">
    <property type="entry name" value="PDZ"/>
</dbReference>
<organism evidence="3 4">
    <name type="scientific">Anopheles epiroticus</name>
    <dbReference type="NCBI Taxonomy" id="199890"/>
    <lineage>
        <taxon>Eukaryota</taxon>
        <taxon>Metazoa</taxon>
        <taxon>Ecdysozoa</taxon>
        <taxon>Arthropoda</taxon>
        <taxon>Hexapoda</taxon>
        <taxon>Insecta</taxon>
        <taxon>Pterygota</taxon>
        <taxon>Neoptera</taxon>
        <taxon>Endopterygota</taxon>
        <taxon>Diptera</taxon>
        <taxon>Nematocera</taxon>
        <taxon>Culicoidea</taxon>
        <taxon>Culicidae</taxon>
        <taxon>Anophelinae</taxon>
        <taxon>Anopheles</taxon>
    </lineage>
</organism>
<dbReference type="PROSITE" id="PS50106">
    <property type="entry name" value="PDZ"/>
    <property type="match status" value="1"/>
</dbReference>
<evidence type="ECO:0000256" key="1">
    <source>
        <dbReference type="SAM" id="MobiDB-lite"/>
    </source>
</evidence>
<sequence>MHSETLFAIDEKLKSSRQRPIIVAQSNIIASGLLCGPRIVILHRYNGDFGFTLRHFIVYPPDSLTEAGSNPLSAAGVLNFAQPMDTVFVKKVHPNTPAHMAGLQEGDRLLAVNGVPVTSIPYSQVVATIQQTPKTLTLQVVPKNYDILQTFFSETAHNPETNQRPQPQQPVYVPKPRPPPAVASGSGGAYPKSKPAVAPLSAPPPPPQSQPLLPSSHHHLSVEGVQEQQESLYSTLQEIVADNVVTGPLTSGRAVDHAEVPKILNQQPHRAKPLPYEYDAHKHQQQQQQQQYMQQQHQQFLHKMALHGGKDVELGGEGGYAAPLADGDSALMSRLRKSLEQKEEFLRRPPSTLPSAHDVQQREFYGRPNRLQKSVWPPTQPLPAGFATVSDKAPPTPSTSSNASPTLGPAVPSASGTKPTVGGAANVLREHASQLSAIREHFFTGGMQMPPKSAPPSLAIAPAAITVPAGPSSPTGAATVPLSPHSMHAVSEKAKLFESGRPLSPEGVDRMDLYKSELSRINTKQVVPNVAVRRKEFELKAESTGWRKSIDDKPRSVSSDSESRRTPVRLRSLSVESNTTRDSRHSLASSSLITNDSVFDTLEKDKENQQQQQQQQQQNAQPPLAMLRQKPIRDDSYRNAVRNTTALWVQGPPIPTASQQNSAGSTTSSVVSLASDGECQTRPIPPARTYAAAHRLHHPLSAADTEQMRLKLLHRNQTMVGLRHFLGDGADTGCEGEGVDVEMLHRPPLTSPPLAPPSPLTVASSVSSTSSVPLTHLVAHGHPTAGESPTPAASFRTGTGPPTHATLPTVVMRQKQPHHPLLLEDDERKMRRISYLRATAHENLFQMLESDPDSSPMSLPPADTPDTDPATEPPTIESPSLPTAAEDTAPSGKMQPQQLKSAYRPWRRPRLTTDIQPLRRLFDPESADSSAPSQLPPILEVDTASSSASEPNSKKRSRPRPASRRSQDKLTTAPHDLPPDGYDQDEDDEETEQEDEDGAKGFVRPRPSTPLSPLGKGRSASLVTTTLLGAASGRLLGAAAGSLGNLHVITTTTAGGVVTRNYFFAQSHGTKSKALAHFRDGAADSSEPLVREGELHVKVTLIDGKRSADRSWRTVHAELRGHHLKLTLVREGKNANQ</sequence>
<evidence type="ECO:0000259" key="2">
    <source>
        <dbReference type="PROSITE" id="PS50106"/>
    </source>
</evidence>
<dbReference type="PANTHER" id="PTHR23175">
    <property type="entry name" value="PDZ DOMAIN-CONTAINING PROTEIN"/>
    <property type="match status" value="1"/>
</dbReference>
<feature type="region of interest" description="Disordered" evidence="1">
    <location>
        <begin position="155"/>
        <end position="228"/>
    </location>
</feature>
<feature type="compositionally biased region" description="Low complexity" evidence="1">
    <location>
        <begin position="191"/>
        <end position="200"/>
    </location>
</feature>
<feature type="compositionally biased region" description="Low complexity" evidence="1">
    <location>
        <begin position="609"/>
        <end position="618"/>
    </location>
</feature>
<dbReference type="SMART" id="SM00228">
    <property type="entry name" value="PDZ"/>
    <property type="match status" value="1"/>
</dbReference>
<keyword evidence="4" id="KW-1185">Reference proteome</keyword>
<feature type="compositionally biased region" description="Acidic residues" evidence="1">
    <location>
        <begin position="982"/>
        <end position="997"/>
    </location>
</feature>
<dbReference type="Pfam" id="PF00595">
    <property type="entry name" value="PDZ"/>
    <property type="match status" value="1"/>
</dbReference>
<feature type="region of interest" description="Disordered" evidence="1">
    <location>
        <begin position="604"/>
        <end position="624"/>
    </location>
</feature>
<evidence type="ECO:0000313" key="3">
    <source>
        <dbReference type="EnsemblMetazoa" id="AEPI008599-PA"/>
    </source>
</evidence>
<protein>
    <submittedName>
        <fullName evidence="3">PDZ domain-containing protein</fullName>
    </submittedName>
</protein>
<feature type="compositionally biased region" description="Basic and acidic residues" evidence="1">
    <location>
        <begin position="548"/>
        <end position="565"/>
    </location>
</feature>
<dbReference type="Gene3D" id="2.30.42.10">
    <property type="match status" value="1"/>
</dbReference>